<dbReference type="InterPro" id="IPR036749">
    <property type="entry name" value="Expansin_CBD_sf"/>
</dbReference>
<dbReference type="GO" id="GO:0009506">
    <property type="term" value="C:plasmodesma"/>
    <property type="evidence" value="ECO:0007669"/>
    <property type="project" value="TreeGrafter"/>
</dbReference>
<evidence type="ECO:0008006" key="7">
    <source>
        <dbReference type="Google" id="ProtNLM"/>
    </source>
</evidence>
<dbReference type="GO" id="GO:0005576">
    <property type="term" value="C:extracellular region"/>
    <property type="evidence" value="ECO:0007669"/>
    <property type="project" value="InterPro"/>
</dbReference>
<dbReference type="PROSITE" id="PS50843">
    <property type="entry name" value="EXPANSIN_CBD"/>
    <property type="match status" value="1"/>
</dbReference>
<dbReference type="Pfam" id="PF03330">
    <property type="entry name" value="DPBB_1"/>
    <property type="match status" value="1"/>
</dbReference>
<dbReference type="Proteomes" id="UP001229421">
    <property type="component" value="Unassembled WGS sequence"/>
</dbReference>
<dbReference type="Pfam" id="PF01357">
    <property type="entry name" value="Expansin_C"/>
    <property type="match status" value="1"/>
</dbReference>
<dbReference type="AlphaFoldDB" id="A0AAD8LEQ8"/>
<dbReference type="Gene3D" id="2.60.40.760">
    <property type="entry name" value="Expansin, cellulose-binding-like domain"/>
    <property type="match status" value="1"/>
</dbReference>
<dbReference type="PANTHER" id="PTHR31692:SF103">
    <property type="entry name" value="EXPANSIN_LOL PI, EXPANSIN, CELLULOSE-BINDING-LIKE DOMAIN SUPERFAMILY"/>
    <property type="match status" value="1"/>
</dbReference>
<dbReference type="GO" id="GO:0009653">
    <property type="term" value="P:anatomical structure morphogenesis"/>
    <property type="evidence" value="ECO:0007669"/>
    <property type="project" value="UniProtKB-ARBA"/>
</dbReference>
<keyword evidence="2" id="KW-0732">Signal</keyword>
<sequence length="261" mass="28282">MAMFMIFFFFTLSSIIITASAASGCDRCLHQTKAVVFTNASALSYGACGYGSYATSFYNGHLAAAVPSIFKSGSGCGACFQVRCKDNKLCSKSGTVVIVTDLNNNTQSELVLSSRALVAMANKGMEQKILKLGYADVEYKRVSCDYKGKNLAVRVEESSNKLQYLAIKFLYQGGQTEIVAVDIARVGSTNWSFMSRKSGAIWETSRVPVGAIQFRLVVTSGYDRKRIWAKSVLPGDWNVGVVYDTGVQIDDVAEEGCGTCD</sequence>
<evidence type="ECO:0000313" key="5">
    <source>
        <dbReference type="EMBL" id="KAK1437841.1"/>
    </source>
</evidence>
<protein>
    <recommendedName>
        <fullName evidence="7">Expansin-like A2</fullName>
    </recommendedName>
</protein>
<dbReference type="InterPro" id="IPR007118">
    <property type="entry name" value="Expan_Lol_pI"/>
</dbReference>
<dbReference type="Gene3D" id="2.40.40.10">
    <property type="entry name" value="RlpA-like domain"/>
    <property type="match status" value="1"/>
</dbReference>
<name>A0AAD8LEQ8_TARER</name>
<proteinExistence type="inferred from homology"/>
<comment type="similarity">
    <text evidence="1">Belongs to the expansin family.</text>
</comment>
<evidence type="ECO:0000259" key="3">
    <source>
        <dbReference type="PROSITE" id="PS50842"/>
    </source>
</evidence>
<feature type="signal peptide" evidence="2">
    <location>
        <begin position="1"/>
        <end position="21"/>
    </location>
</feature>
<dbReference type="PROSITE" id="PS50842">
    <property type="entry name" value="EXPANSIN_EG45"/>
    <property type="match status" value="1"/>
</dbReference>
<evidence type="ECO:0000313" key="6">
    <source>
        <dbReference type="Proteomes" id="UP001229421"/>
    </source>
</evidence>
<feature type="domain" description="Expansin-like EG45" evidence="3">
    <location>
        <begin position="45"/>
        <end position="149"/>
    </location>
</feature>
<dbReference type="GO" id="GO:0009505">
    <property type="term" value="C:plant-type cell wall"/>
    <property type="evidence" value="ECO:0007669"/>
    <property type="project" value="TreeGrafter"/>
</dbReference>
<dbReference type="EMBL" id="JAUHHV010000001">
    <property type="protein sequence ID" value="KAK1437841.1"/>
    <property type="molecule type" value="Genomic_DNA"/>
</dbReference>
<gene>
    <name evidence="5" type="ORF">QVD17_03641</name>
</gene>
<keyword evidence="6" id="KW-1185">Reference proteome</keyword>
<comment type="caution">
    <text evidence="5">The sequence shown here is derived from an EMBL/GenBank/DDBJ whole genome shotgun (WGS) entry which is preliminary data.</text>
</comment>
<feature type="chain" id="PRO_5042175594" description="Expansin-like A2" evidence="2">
    <location>
        <begin position="22"/>
        <end position="261"/>
    </location>
</feature>
<dbReference type="InterPro" id="IPR007117">
    <property type="entry name" value="Expansin_CBD"/>
</dbReference>
<feature type="domain" description="Expansin-like CBD" evidence="4">
    <location>
        <begin position="163"/>
        <end position="245"/>
    </location>
</feature>
<dbReference type="SUPFAM" id="SSF49590">
    <property type="entry name" value="PHL pollen allergen"/>
    <property type="match status" value="1"/>
</dbReference>
<dbReference type="InterPro" id="IPR036908">
    <property type="entry name" value="RlpA-like_sf"/>
</dbReference>
<dbReference type="PRINTS" id="PR01225">
    <property type="entry name" value="EXPANSNFAMLY"/>
</dbReference>
<dbReference type="PANTHER" id="PTHR31692">
    <property type="entry name" value="EXPANSIN-B3"/>
    <property type="match status" value="1"/>
</dbReference>
<dbReference type="InterPro" id="IPR009009">
    <property type="entry name" value="RlpA-like_DPBB"/>
</dbReference>
<dbReference type="InterPro" id="IPR007112">
    <property type="entry name" value="Expansin/allergen_DPBB_dom"/>
</dbReference>
<evidence type="ECO:0000256" key="1">
    <source>
        <dbReference type="RuleBase" id="RU003460"/>
    </source>
</evidence>
<organism evidence="5 6">
    <name type="scientific">Tagetes erecta</name>
    <name type="common">African marigold</name>
    <dbReference type="NCBI Taxonomy" id="13708"/>
    <lineage>
        <taxon>Eukaryota</taxon>
        <taxon>Viridiplantae</taxon>
        <taxon>Streptophyta</taxon>
        <taxon>Embryophyta</taxon>
        <taxon>Tracheophyta</taxon>
        <taxon>Spermatophyta</taxon>
        <taxon>Magnoliopsida</taxon>
        <taxon>eudicotyledons</taxon>
        <taxon>Gunneridae</taxon>
        <taxon>Pentapetalae</taxon>
        <taxon>asterids</taxon>
        <taxon>campanulids</taxon>
        <taxon>Asterales</taxon>
        <taxon>Asteraceae</taxon>
        <taxon>Asteroideae</taxon>
        <taxon>Heliantheae alliance</taxon>
        <taxon>Tageteae</taxon>
        <taxon>Tagetes</taxon>
    </lineage>
</organism>
<evidence type="ECO:0000259" key="4">
    <source>
        <dbReference type="PROSITE" id="PS50843"/>
    </source>
</evidence>
<accession>A0AAD8LEQ8</accession>
<dbReference type="SUPFAM" id="SSF50685">
    <property type="entry name" value="Barwin-like endoglucanases"/>
    <property type="match status" value="1"/>
</dbReference>
<evidence type="ECO:0000256" key="2">
    <source>
        <dbReference type="SAM" id="SignalP"/>
    </source>
</evidence>
<dbReference type="CDD" id="cd22276">
    <property type="entry name" value="DPBB_EXLA_N"/>
    <property type="match status" value="1"/>
</dbReference>
<reference evidence="5" key="1">
    <citation type="journal article" date="2023" name="bioRxiv">
        <title>Improved chromosome-level genome assembly for marigold (Tagetes erecta).</title>
        <authorList>
            <person name="Jiang F."/>
            <person name="Yuan L."/>
            <person name="Wang S."/>
            <person name="Wang H."/>
            <person name="Xu D."/>
            <person name="Wang A."/>
            <person name="Fan W."/>
        </authorList>
    </citation>
    <scope>NUCLEOTIDE SEQUENCE</scope>
    <source>
        <strain evidence="5">WSJ</strain>
        <tissue evidence="5">Leaf</tissue>
    </source>
</reference>